<dbReference type="GO" id="GO:0030655">
    <property type="term" value="P:beta-lactam antibiotic catabolic process"/>
    <property type="evidence" value="ECO:0007669"/>
    <property type="project" value="InterPro"/>
</dbReference>
<protein>
    <recommendedName>
        <fullName evidence="1">Beta-lactamase class A catalytic domain-containing protein</fullName>
    </recommendedName>
</protein>
<dbReference type="GO" id="GO:0046677">
    <property type="term" value="P:response to antibiotic"/>
    <property type="evidence" value="ECO:0007669"/>
    <property type="project" value="InterPro"/>
</dbReference>
<dbReference type="AlphaFoldDB" id="A0A6J4TEG7"/>
<dbReference type="Pfam" id="PF13354">
    <property type="entry name" value="Beta-lactamase2"/>
    <property type="match status" value="1"/>
</dbReference>
<sequence length="243" mass="25854">VGAARARSAAYPAPPLTDTDAIAAARRFALGRRGTVAFAVLEPSGRLRGLRRTAGFRSASVSKAMLLVAVLRRAKGRRVTPAERALLGPMVTASDNDAADAVFAQVGDAGLVAVARAAGMRKFATAGTWSQAGLTPADQARLFLRLDEVVPARHRRYARKLLSGIVAWQRWGIPEVVARRPGARAYFKGGWRIGLTHQVALVERGPRRIALAVMTSGGPDMAYDTATIAGIARRVLLPGRRTG</sequence>
<proteinExistence type="predicted"/>
<feature type="domain" description="Beta-lactamase class A catalytic" evidence="1">
    <location>
        <begin position="85"/>
        <end position="215"/>
    </location>
</feature>
<dbReference type="EMBL" id="CADCVO010000532">
    <property type="protein sequence ID" value="CAA9520528.1"/>
    <property type="molecule type" value="Genomic_DNA"/>
</dbReference>
<dbReference type="InterPro" id="IPR045155">
    <property type="entry name" value="Beta-lactam_cat"/>
</dbReference>
<accession>A0A6J4TEG7</accession>
<gene>
    <name evidence="2" type="ORF">AVDCRST_MAG13-3350</name>
</gene>
<feature type="non-terminal residue" evidence="2">
    <location>
        <position position="1"/>
    </location>
</feature>
<dbReference type="InterPro" id="IPR000871">
    <property type="entry name" value="Beta-lactam_class-A"/>
</dbReference>
<evidence type="ECO:0000313" key="2">
    <source>
        <dbReference type="EMBL" id="CAA9520528.1"/>
    </source>
</evidence>
<dbReference type="SUPFAM" id="SSF56601">
    <property type="entry name" value="beta-lactamase/transpeptidase-like"/>
    <property type="match status" value="1"/>
</dbReference>
<dbReference type="InterPro" id="IPR012338">
    <property type="entry name" value="Beta-lactam/transpept-like"/>
</dbReference>
<dbReference type="PANTHER" id="PTHR35333:SF3">
    <property type="entry name" value="BETA-LACTAMASE-TYPE TRANSPEPTIDASE FOLD CONTAINING PROTEIN"/>
    <property type="match status" value="1"/>
</dbReference>
<reference evidence="2" key="1">
    <citation type="submission" date="2020-02" db="EMBL/GenBank/DDBJ databases">
        <authorList>
            <person name="Meier V. D."/>
        </authorList>
    </citation>
    <scope>NUCLEOTIDE SEQUENCE</scope>
    <source>
        <strain evidence="2">AVDCRST_MAG13</strain>
    </source>
</reference>
<name>A0A6J4TEG7_9ACTN</name>
<dbReference type="PANTHER" id="PTHR35333">
    <property type="entry name" value="BETA-LACTAMASE"/>
    <property type="match status" value="1"/>
</dbReference>
<evidence type="ECO:0000259" key="1">
    <source>
        <dbReference type="Pfam" id="PF13354"/>
    </source>
</evidence>
<dbReference type="GO" id="GO:0008800">
    <property type="term" value="F:beta-lactamase activity"/>
    <property type="evidence" value="ECO:0007669"/>
    <property type="project" value="InterPro"/>
</dbReference>
<dbReference type="Gene3D" id="3.40.710.10">
    <property type="entry name" value="DD-peptidase/beta-lactamase superfamily"/>
    <property type="match status" value="1"/>
</dbReference>
<organism evidence="2">
    <name type="scientific">uncultured Solirubrobacteraceae bacterium</name>
    <dbReference type="NCBI Taxonomy" id="1162706"/>
    <lineage>
        <taxon>Bacteria</taxon>
        <taxon>Bacillati</taxon>
        <taxon>Actinomycetota</taxon>
        <taxon>Thermoleophilia</taxon>
        <taxon>Solirubrobacterales</taxon>
        <taxon>Solirubrobacteraceae</taxon>
        <taxon>environmental samples</taxon>
    </lineage>
</organism>